<keyword evidence="6" id="KW-1185">Reference proteome</keyword>
<name>A0A7U3YPK0_DESPD</name>
<evidence type="ECO:0000256" key="3">
    <source>
        <dbReference type="ARBA" id="ARBA00023239"/>
    </source>
</evidence>
<dbReference type="InterPro" id="IPR036105">
    <property type="entry name" value="DiNase_FeMo-co_biosyn_sf"/>
</dbReference>
<protein>
    <submittedName>
        <fullName evidence="5">Dinitrogenase iron-molybdenum cofactor biosynthesis protein</fullName>
    </submittedName>
</protein>
<dbReference type="KEGG" id="dpr:Despr_3057"/>
<keyword evidence="2" id="KW-0004">4Fe-4S</keyword>
<comment type="cofactor">
    <cofactor evidence="1">
        <name>[4Fe-4S] cluster</name>
        <dbReference type="ChEBI" id="CHEBI:49883"/>
    </cofactor>
</comment>
<dbReference type="InterPro" id="IPR058240">
    <property type="entry name" value="rSAM_sf"/>
</dbReference>
<evidence type="ECO:0000259" key="4">
    <source>
        <dbReference type="Pfam" id="PF02579"/>
    </source>
</evidence>
<gene>
    <name evidence="5" type="ordered locus">Despr_3057</name>
</gene>
<keyword evidence="3" id="KW-0456">Lyase</keyword>
<evidence type="ECO:0000256" key="2">
    <source>
        <dbReference type="ARBA" id="ARBA00022485"/>
    </source>
</evidence>
<dbReference type="Gene3D" id="3.30.420.130">
    <property type="entry name" value="Dinitrogenase iron-molybdenum cofactor biosynthesis domain"/>
    <property type="match status" value="1"/>
</dbReference>
<keyword evidence="2" id="KW-0479">Metal-binding</keyword>
<dbReference type="PANTHER" id="PTHR43787:SF13">
    <property type="entry name" value="FEMO COFACTOR BIOSYNTHESIS PROTEIN NIFB"/>
    <property type="match status" value="1"/>
</dbReference>
<dbReference type="GO" id="GO:0016829">
    <property type="term" value="F:lyase activity"/>
    <property type="evidence" value="ECO:0007669"/>
    <property type="project" value="UniProtKB-KW"/>
</dbReference>
<dbReference type="AlphaFoldDB" id="A0A7U3YPK0"/>
<dbReference type="PANTHER" id="PTHR43787">
    <property type="entry name" value="FEMO COFACTOR BIOSYNTHESIS PROTEIN NIFB-RELATED"/>
    <property type="match status" value="1"/>
</dbReference>
<evidence type="ECO:0000313" key="5">
    <source>
        <dbReference type="EMBL" id="ADW19190.1"/>
    </source>
</evidence>
<dbReference type="InterPro" id="IPR003731">
    <property type="entry name" value="Di-Nase_FeMo-co_biosynth"/>
</dbReference>
<dbReference type="SUPFAM" id="SSF102114">
    <property type="entry name" value="Radical SAM enzymes"/>
    <property type="match status" value="1"/>
</dbReference>
<keyword evidence="2" id="KW-0408">Iron</keyword>
<dbReference type="Pfam" id="PF02579">
    <property type="entry name" value="Nitro_FeMo-Co"/>
    <property type="match status" value="1"/>
</dbReference>
<dbReference type="SUPFAM" id="SSF53146">
    <property type="entry name" value="Nitrogenase accessory factor-like"/>
    <property type="match status" value="1"/>
</dbReference>
<feature type="domain" description="Dinitrogenase iron-molybdenum cofactor biosynthesis" evidence="4">
    <location>
        <begin position="330"/>
        <end position="413"/>
    </location>
</feature>
<evidence type="ECO:0000313" key="6">
    <source>
        <dbReference type="Proteomes" id="UP000006365"/>
    </source>
</evidence>
<evidence type="ECO:0000256" key="1">
    <source>
        <dbReference type="ARBA" id="ARBA00001966"/>
    </source>
</evidence>
<dbReference type="GO" id="GO:0051539">
    <property type="term" value="F:4 iron, 4 sulfur cluster binding"/>
    <property type="evidence" value="ECO:0007669"/>
    <property type="project" value="UniProtKB-KW"/>
</dbReference>
<accession>A0A7U3YPK0</accession>
<dbReference type="EMBL" id="CP002364">
    <property type="protein sequence ID" value="ADW19190.1"/>
    <property type="molecule type" value="Genomic_DNA"/>
</dbReference>
<proteinExistence type="predicted"/>
<reference evidence="5 6" key="1">
    <citation type="journal article" date="2011" name="Stand. Genomic Sci.">
        <title>Complete genome sequence of Desulfobulbus propionicus type strain (1pr3).</title>
        <authorList>
            <person name="Pagani I."/>
            <person name="Lapidus A."/>
            <person name="Nolan M."/>
            <person name="Lucas S."/>
            <person name="Hammon N."/>
            <person name="Deshpande S."/>
            <person name="Cheng J.F."/>
            <person name="Chertkov O."/>
            <person name="Davenport K."/>
            <person name="Tapia R."/>
            <person name="Han C."/>
            <person name="Goodwin L."/>
            <person name="Pitluck S."/>
            <person name="Liolios K."/>
            <person name="Mavromatis K."/>
            <person name="Ivanova N."/>
            <person name="Mikhailova N."/>
            <person name="Pati A."/>
            <person name="Chen A."/>
            <person name="Palaniappan K."/>
            <person name="Land M."/>
            <person name="Hauser L."/>
            <person name="Chang Y.J."/>
            <person name="Jeffries C.D."/>
            <person name="Detter J.C."/>
            <person name="Brambilla E."/>
            <person name="Kannan K.P."/>
            <person name="Djao O.D."/>
            <person name="Rohde M."/>
            <person name="Pukall R."/>
            <person name="Spring S."/>
            <person name="Goker M."/>
            <person name="Sikorski J."/>
            <person name="Woyke T."/>
            <person name="Bristow J."/>
            <person name="Eisen J.A."/>
            <person name="Markowitz V."/>
            <person name="Hugenholtz P."/>
            <person name="Kyrpides N.C."/>
            <person name="Klenk H.P."/>
        </authorList>
    </citation>
    <scope>NUCLEOTIDE SEQUENCE [LARGE SCALE GENOMIC DNA]</scope>
    <source>
        <strain evidence="6">ATCC 33891 / DSM 2032 / 1pr3</strain>
    </source>
</reference>
<dbReference type="Proteomes" id="UP000006365">
    <property type="component" value="Chromosome"/>
</dbReference>
<sequence>MRRKRSSNWSINHQQSGGGFLLVPRRILRLSTHGSTIMPVIPISSAPGFAAQTGDPAIPSLRLPVAPLAFCRMRHAPESKAGPALSAADVLAEVDRRQGVTQVELNGPGDPLASMPTTLATVALLRQHYPDLIIGLATIGLGAAAHAAELAAAGVSKVTLLIETLDAATAEQLYAWIRPGKKTLPLGEVVPFVLEEQARAVPALADAGLSVTVRTTVCPGLNAHQIVTIAETMAELGATAMELVPLMADPQQDKTPGMPTRVHMEQIANLTSRFLPTRFQQVETDACGCDCGPRCGTGGSCGCGAKPVAQAPLPKPSSERPRVAVASATGMEVDLHLGQAKTLLVYGPREDGLVCLQEIRQAPEPGSGESRWEQLADTLHDCFALLAASAGQRPREVLAGRGIRVLLTEENIEGTVDVLYGGGKGQTCKR</sequence>
<keyword evidence="2" id="KW-0411">Iron-sulfur</keyword>
<organism evidence="5 6">
    <name type="scientific">Desulfobulbus propionicus (strain ATCC 33891 / DSM 2032 / VKM B-1956 / 1pr3)</name>
    <dbReference type="NCBI Taxonomy" id="577650"/>
    <lineage>
        <taxon>Bacteria</taxon>
        <taxon>Pseudomonadati</taxon>
        <taxon>Thermodesulfobacteriota</taxon>
        <taxon>Desulfobulbia</taxon>
        <taxon>Desulfobulbales</taxon>
        <taxon>Desulfobulbaceae</taxon>
        <taxon>Desulfobulbus</taxon>
    </lineage>
</organism>
<dbReference type="Gene3D" id="3.20.20.70">
    <property type="entry name" value="Aldolase class I"/>
    <property type="match status" value="1"/>
</dbReference>
<dbReference type="InterPro" id="IPR013785">
    <property type="entry name" value="Aldolase_TIM"/>
</dbReference>